<protein>
    <submittedName>
        <fullName evidence="1">Uncharacterized protein</fullName>
    </submittedName>
</protein>
<organism evidence="1 2">
    <name type="scientific">Dyadobacter helix</name>
    <dbReference type="NCBI Taxonomy" id="2822344"/>
    <lineage>
        <taxon>Bacteria</taxon>
        <taxon>Pseudomonadati</taxon>
        <taxon>Bacteroidota</taxon>
        <taxon>Cytophagia</taxon>
        <taxon>Cytophagales</taxon>
        <taxon>Spirosomataceae</taxon>
        <taxon>Dyadobacter</taxon>
    </lineage>
</organism>
<comment type="caution">
    <text evidence="1">The sequence shown here is derived from an EMBL/GenBank/DDBJ whole genome shotgun (WGS) entry which is preliminary data.</text>
</comment>
<dbReference type="PROSITE" id="PS51318">
    <property type="entry name" value="TAT"/>
    <property type="match status" value="1"/>
</dbReference>
<dbReference type="InterPro" id="IPR006311">
    <property type="entry name" value="TAT_signal"/>
</dbReference>
<evidence type="ECO:0000313" key="2">
    <source>
        <dbReference type="Proteomes" id="UP000680038"/>
    </source>
</evidence>
<evidence type="ECO:0000313" key="1">
    <source>
        <dbReference type="EMBL" id="CAG5018585.1"/>
    </source>
</evidence>
<dbReference type="EMBL" id="CAJRAF010000004">
    <property type="protein sequence ID" value="CAG5018585.1"/>
    <property type="molecule type" value="Genomic_DNA"/>
</dbReference>
<accession>A0A916JHC1</accession>
<dbReference type="AlphaFoldDB" id="A0A916JHC1"/>
<keyword evidence="2" id="KW-1185">Reference proteome</keyword>
<sequence>MTNRTLKDESEKGKNSRRNFLQNGLLATSAFALTPYITSAETAQQLAKSSKCLDYGKSFVCNTGDMNSVRMWIESRTVITDTQTGKTIEYFQGGACKSEDTFAAKNLFYQDNYDFTPIFGDGKVLVFRRHVNERKGYRSIKTMGNMWGSDPIIRLPAAPVITELDTWEKINKATMAGIPIVTQTVITNKETGMSAMIECPCKTININRAKKLYQTDTGPVVLPDLTKKYDELMDSLRLAYIAFNAPDFADFVVEVPTPVLEKGKQVASVYHFSEVMSFTSQNKLFALGKI</sequence>
<gene>
    <name evidence="1" type="ORF">DYBT9275_06031</name>
</gene>
<name>A0A916JHC1_9BACT</name>
<dbReference type="RefSeq" id="WP_215242335.1">
    <property type="nucleotide sequence ID" value="NZ_CAJRAF010000004.1"/>
</dbReference>
<proteinExistence type="predicted"/>
<dbReference type="Proteomes" id="UP000680038">
    <property type="component" value="Unassembled WGS sequence"/>
</dbReference>
<reference evidence="1" key="1">
    <citation type="submission" date="2021-04" db="EMBL/GenBank/DDBJ databases">
        <authorList>
            <person name="Rodrigo-Torres L."/>
            <person name="Arahal R. D."/>
            <person name="Lucena T."/>
        </authorList>
    </citation>
    <scope>NUCLEOTIDE SEQUENCE</scope>
    <source>
        <strain evidence="1">CECT 9275</strain>
    </source>
</reference>